<comment type="caution">
    <text evidence="2">The sequence shown here is derived from an EMBL/GenBank/DDBJ whole genome shotgun (WGS) entry which is preliminary data.</text>
</comment>
<protein>
    <submittedName>
        <fullName evidence="2">Uncharacterized protein (TIGR02391 family)</fullName>
    </submittedName>
</protein>
<dbReference type="Pfam" id="PF09509">
    <property type="entry name" value="Hypoth_Ymh"/>
    <property type="match status" value="1"/>
</dbReference>
<dbReference type="Proteomes" id="UP000580797">
    <property type="component" value="Unassembled WGS sequence"/>
</dbReference>
<dbReference type="NCBIfam" id="TIGR02391">
    <property type="entry name" value="hypoth_ymh"/>
    <property type="match status" value="1"/>
</dbReference>
<dbReference type="InterPro" id="IPR012654">
    <property type="entry name" value="CHP02391"/>
</dbReference>
<gene>
    <name evidence="2" type="ORF">HD598_000425</name>
</gene>
<name>A0A7W8TTI2_9MICC</name>
<proteinExistence type="predicted"/>
<dbReference type="AlphaFoldDB" id="A0A7W8TTI2"/>
<accession>A0A7W8TTI2</accession>
<evidence type="ECO:0000313" key="2">
    <source>
        <dbReference type="EMBL" id="MBB5511738.1"/>
    </source>
</evidence>
<dbReference type="RefSeq" id="WP_033107437.1">
    <property type="nucleotide sequence ID" value="NZ_BAAARH010000006.1"/>
</dbReference>
<feature type="domain" description="Conserved hypothetical protein CHP02391" evidence="1">
    <location>
        <begin position="140"/>
        <end position="259"/>
    </location>
</feature>
<organism evidence="2 3">
    <name type="scientific">Neomicrococcus aestuarii</name>
    <dbReference type="NCBI Taxonomy" id="556325"/>
    <lineage>
        <taxon>Bacteria</taxon>
        <taxon>Bacillati</taxon>
        <taxon>Actinomycetota</taxon>
        <taxon>Actinomycetes</taxon>
        <taxon>Micrococcales</taxon>
        <taxon>Micrococcaceae</taxon>
        <taxon>Neomicrococcus</taxon>
    </lineage>
</organism>
<dbReference type="EMBL" id="JACHDR010000001">
    <property type="protein sequence ID" value="MBB5511738.1"/>
    <property type="molecule type" value="Genomic_DNA"/>
</dbReference>
<evidence type="ECO:0000259" key="1">
    <source>
        <dbReference type="Pfam" id="PF09509"/>
    </source>
</evidence>
<reference evidence="2 3" key="1">
    <citation type="submission" date="2020-08" db="EMBL/GenBank/DDBJ databases">
        <title>Sequencing the genomes of 1000 actinobacteria strains.</title>
        <authorList>
            <person name="Klenk H.-P."/>
        </authorList>
    </citation>
    <scope>NUCLEOTIDE SEQUENCE [LARGE SCALE GENOMIC DNA]</scope>
    <source>
        <strain evidence="2 3">DSM 105783</strain>
    </source>
</reference>
<sequence>MTNSISAFPLGTIEGVAKIVGDLYSGTELTRIIAEVPLRSDPGEGHTKWRRLAHAVSSNQAKIGNGNALVALVRAAMRPERTLDRKSRADIARDELNQVLSLVSLKVLADGRVATAKRASTDTEALARSERLYKILEQRGAHAEVLAYCREDLLRKDYYEVVFEAIKGLGARIRSQTGVDADGYGLIEKSMAGSSPLLRINEGLTRTERDEQLGIANLAKGLFSAFRNPVAHEPKLYWTMSELDALDVLGTLSMIHRRLDTATSRNGEGT</sequence>
<evidence type="ECO:0000313" key="3">
    <source>
        <dbReference type="Proteomes" id="UP000580797"/>
    </source>
</evidence>